<evidence type="ECO:0000256" key="3">
    <source>
        <dbReference type="ARBA" id="ARBA00022989"/>
    </source>
</evidence>
<evidence type="ECO:0000256" key="2">
    <source>
        <dbReference type="ARBA" id="ARBA00022692"/>
    </source>
</evidence>
<keyword evidence="8" id="KW-1185">Reference proteome</keyword>
<feature type="domain" description="Methylamine utilisation protein MauE" evidence="6">
    <location>
        <begin position="1"/>
        <end position="134"/>
    </location>
</feature>
<dbReference type="InterPro" id="IPR036249">
    <property type="entry name" value="Thioredoxin-like_sf"/>
</dbReference>
<keyword evidence="2 5" id="KW-0812">Transmembrane</keyword>
<keyword evidence="3 5" id="KW-1133">Transmembrane helix</keyword>
<evidence type="ECO:0000313" key="8">
    <source>
        <dbReference type="Proteomes" id="UP001597511"/>
    </source>
</evidence>
<evidence type="ECO:0000256" key="4">
    <source>
        <dbReference type="ARBA" id="ARBA00023136"/>
    </source>
</evidence>
<protein>
    <submittedName>
        <fullName evidence="7">BT_3928 family protein</fullName>
    </submittedName>
</protein>
<dbReference type="RefSeq" id="WP_386100327.1">
    <property type="nucleotide sequence ID" value="NZ_JBHUOZ010000003.1"/>
</dbReference>
<dbReference type="Proteomes" id="UP001597511">
    <property type="component" value="Unassembled WGS sequence"/>
</dbReference>
<gene>
    <name evidence="7" type="ORF">ACFS6H_14640</name>
</gene>
<keyword evidence="4 5" id="KW-0472">Membrane</keyword>
<proteinExistence type="predicted"/>
<evidence type="ECO:0000259" key="6">
    <source>
        <dbReference type="Pfam" id="PF07291"/>
    </source>
</evidence>
<dbReference type="Pfam" id="PF07291">
    <property type="entry name" value="MauE"/>
    <property type="match status" value="1"/>
</dbReference>
<feature type="transmembrane region" description="Helical" evidence="5">
    <location>
        <begin position="117"/>
        <end position="135"/>
    </location>
</feature>
<feature type="transmembrane region" description="Helical" evidence="5">
    <location>
        <begin position="48"/>
        <end position="70"/>
    </location>
</feature>
<evidence type="ECO:0000256" key="1">
    <source>
        <dbReference type="ARBA" id="ARBA00004141"/>
    </source>
</evidence>
<accession>A0ABW6A6G5</accession>
<evidence type="ECO:0000256" key="5">
    <source>
        <dbReference type="SAM" id="Phobius"/>
    </source>
</evidence>
<dbReference type="NCBIfam" id="NF045576">
    <property type="entry name" value="BT_3928_fam"/>
    <property type="match status" value="1"/>
</dbReference>
<dbReference type="SUPFAM" id="SSF52833">
    <property type="entry name" value="Thioredoxin-like"/>
    <property type="match status" value="1"/>
</dbReference>
<dbReference type="EMBL" id="JBHUOZ010000003">
    <property type="protein sequence ID" value="MFD2920959.1"/>
    <property type="molecule type" value="Genomic_DNA"/>
</dbReference>
<comment type="caution">
    <text evidence="7">The sequence shown here is derived from an EMBL/GenBank/DDBJ whole genome shotgun (WGS) entry which is preliminary data.</text>
</comment>
<evidence type="ECO:0000313" key="7">
    <source>
        <dbReference type="EMBL" id="MFD2920959.1"/>
    </source>
</evidence>
<dbReference type="InterPro" id="IPR009908">
    <property type="entry name" value="Methylamine_util_MauE"/>
</dbReference>
<name>A0ABW6A6G5_9BACT</name>
<organism evidence="7 8">
    <name type="scientific">Terrimonas rubra</name>
    <dbReference type="NCBI Taxonomy" id="1035890"/>
    <lineage>
        <taxon>Bacteria</taxon>
        <taxon>Pseudomonadati</taxon>
        <taxon>Bacteroidota</taxon>
        <taxon>Chitinophagia</taxon>
        <taxon>Chitinophagales</taxon>
        <taxon>Chitinophagaceae</taxon>
        <taxon>Terrimonas</taxon>
    </lineage>
</organism>
<sequence length="401" mass="45273">MKVLLQFVRILVGVLFIFSGLVKANDPLGLSYKMQEFFEIWGWHGLNDWTLLSSVLMNAFEIIAGFALLVGWRIRMFSWLLLLLIIFFTYLTGYTYFTGKPKNCGCFGDCLPITSQTSFLKDVVLLILLAYIFYYRNKITPLFRSGLNTSLMLLVTILSFGMQWYALRYGPFVDCLPYRKGNNIAEKMKMPANAIQDSMDIYFVYEKQGKKVEFTADKFPADFNDSLYTYVDRVDKVVKEGSNNVPPITGFALTTADGVDSTGYVLQDKYAVLLFAEARTAAAKDWAADFKKVYELARQKNIPVYIATSSYTELKQQLTEQGLQNIPLFNFDNTAFRTAARTNPALYVLNEGTIVNKWSGKRMEQAVSVLEPLAALPVPVVVPIVPDTLNTSTDSLPPVQP</sequence>
<reference evidence="8" key="1">
    <citation type="journal article" date="2019" name="Int. J. Syst. Evol. Microbiol.">
        <title>The Global Catalogue of Microorganisms (GCM) 10K type strain sequencing project: providing services to taxonomists for standard genome sequencing and annotation.</title>
        <authorList>
            <consortium name="The Broad Institute Genomics Platform"/>
            <consortium name="The Broad Institute Genome Sequencing Center for Infectious Disease"/>
            <person name="Wu L."/>
            <person name="Ma J."/>
        </authorList>
    </citation>
    <scope>NUCLEOTIDE SEQUENCE [LARGE SCALE GENOMIC DNA]</scope>
    <source>
        <strain evidence="8">KCTC 23299</strain>
    </source>
</reference>
<feature type="transmembrane region" description="Helical" evidence="5">
    <location>
        <begin position="147"/>
        <end position="167"/>
    </location>
</feature>
<comment type="subcellular location">
    <subcellularLocation>
        <location evidence="1">Membrane</location>
        <topology evidence="1">Multi-pass membrane protein</topology>
    </subcellularLocation>
</comment>
<feature type="transmembrane region" description="Helical" evidence="5">
    <location>
        <begin position="77"/>
        <end position="97"/>
    </location>
</feature>